<dbReference type="Proteomes" id="UP000053766">
    <property type="component" value="Unassembled WGS sequence"/>
</dbReference>
<dbReference type="PANTHER" id="PTHR47768:SF1">
    <property type="entry name" value="GLOBIN FAMILY PROFILE DOMAIN-CONTAINING PROTEIN"/>
    <property type="match status" value="1"/>
</dbReference>
<reference evidence="3 4" key="1">
    <citation type="submission" date="2013-11" db="EMBL/GenBank/DDBJ databases">
        <title>Draft genome of the bovine lungworm Dictyocaulus viviparus.</title>
        <authorList>
            <person name="Mitreva M."/>
        </authorList>
    </citation>
    <scope>NUCLEOTIDE SEQUENCE [LARGE SCALE GENOMIC DNA]</scope>
    <source>
        <strain evidence="3 4">HannoverDv2000</strain>
    </source>
</reference>
<name>A0A0D8XU60_DICVI</name>
<keyword evidence="1" id="KW-0408">Iron</keyword>
<organism evidence="3 4">
    <name type="scientific">Dictyocaulus viviparus</name>
    <name type="common">Bovine lungworm</name>
    <dbReference type="NCBI Taxonomy" id="29172"/>
    <lineage>
        <taxon>Eukaryota</taxon>
        <taxon>Metazoa</taxon>
        <taxon>Ecdysozoa</taxon>
        <taxon>Nematoda</taxon>
        <taxon>Chromadorea</taxon>
        <taxon>Rhabditida</taxon>
        <taxon>Rhabditina</taxon>
        <taxon>Rhabditomorpha</taxon>
        <taxon>Strongyloidea</taxon>
        <taxon>Metastrongylidae</taxon>
        <taxon>Dictyocaulus</taxon>
    </lineage>
</organism>
<dbReference type="Pfam" id="PF00042">
    <property type="entry name" value="Globin"/>
    <property type="match status" value="1"/>
</dbReference>
<dbReference type="InterPro" id="IPR012292">
    <property type="entry name" value="Globin/Proto"/>
</dbReference>
<comment type="similarity">
    <text evidence="1">Belongs to the globin family.</text>
</comment>
<dbReference type="SUPFAM" id="SSF46458">
    <property type="entry name" value="Globin-like"/>
    <property type="match status" value="1"/>
</dbReference>
<dbReference type="PANTHER" id="PTHR47768">
    <property type="entry name" value="GLOBIN RELATED-RELATED"/>
    <property type="match status" value="1"/>
</dbReference>
<dbReference type="GO" id="GO:0020037">
    <property type="term" value="F:heme binding"/>
    <property type="evidence" value="ECO:0007669"/>
    <property type="project" value="InterPro"/>
</dbReference>
<evidence type="ECO:0000313" key="4">
    <source>
        <dbReference type="Proteomes" id="UP000053766"/>
    </source>
</evidence>
<dbReference type="AlphaFoldDB" id="A0A0D8XU60"/>
<keyword evidence="1" id="KW-0349">Heme</keyword>
<keyword evidence="1" id="KW-0479">Metal-binding</keyword>
<protein>
    <submittedName>
        <fullName evidence="3">Globin</fullName>
    </submittedName>
</protein>
<dbReference type="OrthoDB" id="436496at2759"/>
<evidence type="ECO:0000259" key="2">
    <source>
        <dbReference type="PROSITE" id="PS01033"/>
    </source>
</evidence>
<evidence type="ECO:0000256" key="1">
    <source>
        <dbReference type="RuleBase" id="RU000356"/>
    </source>
</evidence>
<keyword evidence="1" id="KW-0561">Oxygen transport</keyword>
<feature type="domain" description="Globin" evidence="2">
    <location>
        <begin position="50"/>
        <end position="205"/>
    </location>
</feature>
<dbReference type="GO" id="GO:0019825">
    <property type="term" value="F:oxygen binding"/>
    <property type="evidence" value="ECO:0007669"/>
    <property type="project" value="InterPro"/>
</dbReference>
<dbReference type="GO" id="GO:0005344">
    <property type="term" value="F:oxygen carrier activity"/>
    <property type="evidence" value="ECO:0007669"/>
    <property type="project" value="UniProtKB-KW"/>
</dbReference>
<sequence length="218" mass="26179">MKSTRRMSESNKAELVAKQVDDEHSVSCRKVMMSNHKTKHQKYENILQWQPNVNERQLLRLTWSDEFEFLYELGTSIYSYIFENNPNCKQLFPAFNKYGDDWKESREFRAQALRFVQTISQVVKNIYHMDQLEPYLYNVGQRHCKFVQRGFKPEYWEVFQDAMEHSLTEHMNKLPELSDQQRIEAVQVWRTVALYITTHMKIGYFDGLKSINRHPPLT</sequence>
<dbReference type="InterPro" id="IPR044399">
    <property type="entry name" value="Mb-like_M"/>
</dbReference>
<reference evidence="4" key="2">
    <citation type="journal article" date="2016" name="Sci. Rep.">
        <title>Dictyocaulus viviparus genome, variome and transcriptome elucidate lungworm biology and support future intervention.</title>
        <authorList>
            <person name="McNulty S.N."/>
            <person name="Strube C."/>
            <person name="Rosa B.A."/>
            <person name="Martin J.C."/>
            <person name="Tyagi R."/>
            <person name="Choi Y.J."/>
            <person name="Wang Q."/>
            <person name="Hallsworth Pepin K."/>
            <person name="Zhang X."/>
            <person name="Ozersky P."/>
            <person name="Wilson R.K."/>
            <person name="Sternberg P.W."/>
            <person name="Gasser R.B."/>
            <person name="Mitreva M."/>
        </authorList>
    </citation>
    <scope>NUCLEOTIDE SEQUENCE [LARGE SCALE GENOMIC DNA]</scope>
    <source>
        <strain evidence="4">HannoverDv2000</strain>
    </source>
</reference>
<dbReference type="PROSITE" id="PS01033">
    <property type="entry name" value="GLOBIN"/>
    <property type="match status" value="1"/>
</dbReference>
<evidence type="ECO:0000313" key="3">
    <source>
        <dbReference type="EMBL" id="KJH45911.1"/>
    </source>
</evidence>
<dbReference type="InterPro" id="IPR009050">
    <property type="entry name" value="Globin-like_sf"/>
</dbReference>
<dbReference type="CDD" id="cd01040">
    <property type="entry name" value="Mb-like"/>
    <property type="match status" value="1"/>
</dbReference>
<accession>A0A0D8XU60</accession>
<dbReference type="EMBL" id="KN716379">
    <property type="protein sequence ID" value="KJH45911.1"/>
    <property type="molecule type" value="Genomic_DNA"/>
</dbReference>
<gene>
    <name evidence="3" type="ORF">DICVIV_08028</name>
</gene>
<dbReference type="InterPro" id="IPR053341">
    <property type="entry name" value="Oxidative_stress_globin-like"/>
</dbReference>
<keyword evidence="1" id="KW-0813">Transport</keyword>
<dbReference type="Gene3D" id="1.10.490.10">
    <property type="entry name" value="Globins"/>
    <property type="match status" value="1"/>
</dbReference>
<dbReference type="InterPro" id="IPR000971">
    <property type="entry name" value="Globin"/>
</dbReference>
<proteinExistence type="inferred from homology"/>
<dbReference type="STRING" id="29172.A0A0D8XU60"/>
<keyword evidence="4" id="KW-1185">Reference proteome</keyword>